<dbReference type="Gene3D" id="3.60.160.10">
    <property type="entry name" value="Mitochondrial biogenesis AIM24"/>
    <property type="match status" value="1"/>
</dbReference>
<dbReference type="InterPro" id="IPR002838">
    <property type="entry name" value="AIM24"/>
</dbReference>
<evidence type="ECO:0000313" key="1">
    <source>
        <dbReference type="EMBL" id="PDW04320.1"/>
    </source>
</evidence>
<reference evidence="2" key="1">
    <citation type="submission" date="2017-08" db="EMBL/GenBank/DDBJ databases">
        <authorList>
            <person name="Grouzdev D.S."/>
            <person name="Gaisin V.A."/>
            <person name="Rysina M.S."/>
            <person name="Gorlenko V.M."/>
        </authorList>
    </citation>
    <scope>NUCLEOTIDE SEQUENCE [LARGE SCALE GENOMIC DNA]</scope>
    <source>
        <strain evidence="2">Kir15-3F</strain>
    </source>
</reference>
<dbReference type="InterPro" id="IPR036983">
    <property type="entry name" value="AIM24_sf"/>
</dbReference>
<name>A0A2A6RNA1_9CHLR</name>
<dbReference type="SUPFAM" id="SSF51219">
    <property type="entry name" value="TRAP-like"/>
    <property type="match status" value="1"/>
</dbReference>
<dbReference type="PANTHER" id="PTHR43657">
    <property type="entry name" value="TRYPTOPHAN RNA-BINDING ATTENUATOR PROTEIN-LIKE PROTEIN"/>
    <property type="match status" value="1"/>
</dbReference>
<keyword evidence="2" id="KW-1185">Reference proteome</keyword>
<evidence type="ECO:0008006" key="3">
    <source>
        <dbReference type="Google" id="ProtNLM"/>
    </source>
</evidence>
<dbReference type="AlphaFoldDB" id="A0A2A6RNA1"/>
<accession>A0A2A6RNA1</accession>
<dbReference type="PANTHER" id="PTHR43657:SF1">
    <property type="entry name" value="ALTERED INHERITANCE OF MITOCHONDRIA PROTEIN 24, MITOCHONDRIAL"/>
    <property type="match status" value="1"/>
</dbReference>
<dbReference type="OrthoDB" id="9779518at2"/>
<dbReference type="Pfam" id="PF01987">
    <property type="entry name" value="AIM24"/>
    <property type="match status" value="1"/>
</dbReference>
<gene>
    <name evidence="1" type="ORF">CJ255_03965</name>
</gene>
<organism evidence="1 2">
    <name type="scientific">Candidatus Viridilinea mediisalina</name>
    <dbReference type="NCBI Taxonomy" id="2024553"/>
    <lineage>
        <taxon>Bacteria</taxon>
        <taxon>Bacillati</taxon>
        <taxon>Chloroflexota</taxon>
        <taxon>Chloroflexia</taxon>
        <taxon>Chloroflexales</taxon>
        <taxon>Chloroflexineae</taxon>
        <taxon>Oscillochloridaceae</taxon>
        <taxon>Candidatus Viridilinea</taxon>
    </lineage>
</organism>
<comment type="caution">
    <text evidence="1">The sequence shown here is derived from an EMBL/GenBank/DDBJ whole genome shotgun (WGS) entry which is preliminary data.</text>
</comment>
<protein>
    <recommendedName>
        <fullName evidence="3">TIGR00266 family protein</fullName>
    </recommendedName>
</protein>
<dbReference type="Proteomes" id="UP000220527">
    <property type="component" value="Unassembled WGS sequence"/>
</dbReference>
<evidence type="ECO:0000313" key="2">
    <source>
        <dbReference type="Proteomes" id="UP000220527"/>
    </source>
</evidence>
<sequence length="221" mass="23044">MEFTILGQIAQRARLEFAPGEGVWLSKGSLMAYSSAVQWRPRVPGGFGGAVRRSFAGEGVTLTYAETDAAGQFALIASNAPGHIIEWDLAQGPVVATRGSFLAAWGEDVDITVIVARRAGAAFFGGAGLFLQRVSGKGTVLLHGSGDFDRRVLTQDESILVSTGNLAAFGDSVDYDIQTVGSLGRAFFGGEGVFMTRLSGPGTVLLQSLKRGVANAAANAM</sequence>
<dbReference type="EMBL" id="NQWI01000011">
    <property type="protein sequence ID" value="PDW04320.1"/>
    <property type="molecule type" value="Genomic_DNA"/>
</dbReference>
<proteinExistence type="predicted"/>
<dbReference type="RefSeq" id="WP_097642798.1">
    <property type="nucleotide sequence ID" value="NZ_NQWI01000011.1"/>
</dbReference>
<dbReference type="InterPro" id="IPR016031">
    <property type="entry name" value="Trp_RNA-bd_attenuator-like_dom"/>
</dbReference>